<evidence type="ECO:0000256" key="5">
    <source>
        <dbReference type="ARBA" id="ARBA00023088"/>
    </source>
</evidence>
<evidence type="ECO:0000256" key="1">
    <source>
        <dbReference type="ARBA" id="ARBA00022512"/>
    </source>
</evidence>
<dbReference type="Pfam" id="PF17965">
    <property type="entry name" value="MucBP_2"/>
    <property type="match status" value="9"/>
</dbReference>
<evidence type="ECO:0000256" key="3">
    <source>
        <dbReference type="ARBA" id="ARBA00022729"/>
    </source>
</evidence>
<dbReference type="InterPro" id="IPR005877">
    <property type="entry name" value="YSIRK_signal_dom"/>
</dbReference>
<dbReference type="Pfam" id="PF06458">
    <property type="entry name" value="MucBP"/>
    <property type="match status" value="1"/>
</dbReference>
<evidence type="ECO:0000259" key="7">
    <source>
        <dbReference type="PROSITE" id="PS50847"/>
    </source>
</evidence>
<accession>A0ABD7NDV5</accession>
<proteinExistence type="predicted"/>
<dbReference type="EMBL" id="UHHS01000001">
    <property type="protein sequence ID" value="SUO77947.1"/>
    <property type="molecule type" value="Genomic_DNA"/>
</dbReference>
<keyword evidence="1" id="KW-0134">Cell wall</keyword>
<gene>
    <name evidence="8" type="ORF">NCTC1080_00820</name>
</gene>
<dbReference type="PROSITE" id="PS50847">
    <property type="entry name" value="GRAM_POS_ANCHORING"/>
    <property type="match status" value="1"/>
</dbReference>
<dbReference type="InterPro" id="IPR041495">
    <property type="entry name" value="Mub_B2"/>
</dbReference>
<reference evidence="8 9" key="1">
    <citation type="submission" date="2018-06" db="EMBL/GenBank/DDBJ databases">
        <authorList>
            <consortium name="Pathogen Informatics"/>
            <person name="Doyle S."/>
        </authorList>
    </citation>
    <scope>NUCLEOTIDE SEQUENCE [LARGE SCALE GENOMIC DNA]</scope>
    <source>
        <strain evidence="8 9">NCTC1080</strain>
    </source>
</reference>
<feature type="compositionally biased region" description="Polar residues" evidence="6">
    <location>
        <begin position="98"/>
        <end position="119"/>
    </location>
</feature>
<dbReference type="NCBIfam" id="TIGR01168">
    <property type="entry name" value="YSIRK_signal"/>
    <property type="match status" value="1"/>
</dbReference>
<feature type="compositionally biased region" description="Polar residues" evidence="6">
    <location>
        <begin position="142"/>
        <end position="154"/>
    </location>
</feature>
<keyword evidence="2" id="KW-0964">Secreted</keyword>
<evidence type="ECO:0000313" key="8">
    <source>
        <dbReference type="EMBL" id="SUO77947.1"/>
    </source>
</evidence>
<protein>
    <submittedName>
        <fullName evidence="8">Muramidase-released protein</fullName>
    </submittedName>
</protein>
<sequence length="2374" mass="257274">MKSFKLYNGKRDKFSLRKKNVGLVSIAIASLAIYGLAIGAPTVQADENSSVNAVSTENVTAPASTDTTAAAGLASEVSTPSTSVSTTEVPVSEGTSAGAENNSSPAPATVSENAASASGATAVEKVETPAQTTGQPDEKVSVPTTSSVAESTNKVSADTSTSAAVAKGNSASAEPKPIEQSTNAQSYSAFRSAGAVRTRRSVKEASSHISDFSVTVTTKGGTVMNPGDTEPLPAQEVSLDKVQMDFKITQDGTLKKGDVLRIPVKLENNAYGAYYANLGSGTAERIEGVGTIKFVHSDPNNLAYEITLDQSFQDMPRNTEKTVSITQKAATIGKFTAKSSYENIILEINGNKFTFKPTPRTFEKAQANFAVYNSASSDRANSIKIGTSTGDANYYNNLLSSDGTNSGQTGIPNGDIISVHRIKPSNGSKIVSIKPDLKRYTSTLAISEDGKYLVKGDTSTSISINSDPDNKLVELPANSTDEEIVKALKQAGKNSSVVIDNGDGTYTVAINLGKMTGNGATTYHDIWPTDDYAQMGDKYQEINRTEEVNRKVSSILKNANVIQGTGHSTRITFADSSIENALGEGSKSFSYSVDDNGTIKKIKEEKLSAKTTPSIARAVGQKKITIHYVDTNGKELETRDFKYGYPAGAMAPQTPDYQAAPKTIAGYSLVTADTVINAYGSQLKEAKPIPFINEDQNFYYVYSPKQSYAKVKYIDDDAKGEKVLETKELTGAYNTTDPYKTAETIKKYTDKNYELVSDNYPATGVTYNENLQTFEVHLRHKTAPEVETKTVKETIQYVYENGSEAATPKVQNLDFNRTNTKDLVTNDIVNEGTWSPSTATFPAVTSPVLAGYTADLPTVDAVANISATSSDVERKVVYKANEQKLTYTVIDETKGQTLEDKVLLEKGVSNGAVSGQAQTTYDAVVAGYLAQNYELVSQEALPNQFDTNDTVDQNVTIRLRHKTTSVAEEKTVKETIHYIYDGGATAAPDHTSTLKFTRTATTDLVTNITTGDWTAENGTSFAAVTSPAIKGYTPDLAEVPAVDNITSDSPNIEKTVVYKANPASAKVTYIDDTTGETLETKALNGLYGQTDPYRTAATIKKYTDRNYGLVSDGYPATGVTYNENLQTFEVHLRHKGAAVQETKTVTETIKYVYEDNTEAADTKVQTLKFYRINNKDLVTNKIVYKGPWILSTGTFPEVVSPKIDGYTPDKATVAAVEQITGDSADIEETVTYKADKQKVTYTIIDDTAQKTLKDKEVLTSGGSDTPLPDSAREKYDLIVNAYLAQGYELVSKEQLPAKFDLDSSYDQNVVVHLKHGTTDIQESKAVNLTVRYHGAGEQTPEDKVQTATWTRTVTKDKITGTEVSTTPWTSDKVNYDAVPSPVIPGYSVDVETVPSEAVTQENIVKDVHYTAQNQKVTYTVVDETTGQTLENQVELTTGESGAALPAAAQTKYDTVVAGYLTQGYEVASKDELPAQFDTDSSVDQNVVIRLKHKVSTSTETKIVTQTINYLYEDDNTPAAPEKKTTLTFSREMKTDEVTKTTTQGAWTPSVGTFPEVVSPTVDGYTPDKAKVDAEHVTADQTDIKVTVKYKADKQKVTYTIIDDTTHTTLKNKVELTTGDSGANLPDDAQTKYDKAVDDYLAKGYELVSKDNLPTQFDTDSSVDQNVVVHLKHKVTASTENTTVTETIHYVYKDGSQAAESHKATLDFAREVRTDEVTKAVTKGAWSPSTSTFVAVTSPIIAGYTADKPVVEAVDGIIGDSKDVVVKVTYTADKQKVTYTVIDETTQKTLENQVELTTGDSDSALPTTAKTKYEQIVKGYTDKGYELISKDDLPAKFDKDSTKDQNVVIRLKHSTTDNKESKKVSLTVRYHGAGSQTPANNVQTATWTRIVTKDKVTGDVVKTTDWTADKANYNAVPSPVISGYTVDVATVPQEKVTQEDIVKDVHYGIQTQKVTYTVIDDTTGTTLENQVELTTGHSGTNLPTDAQTKYDRIVKGYTDKGYELVSKDDLPAQFDKDSSVDQNVVVHLKHKVTTSSEIKTIKETIHYVYQNGSEARSSYGTSLSFTREVKTDEVTKLSTKGSWSPVTGTFAAVTSPMITGYTADKPIVAAVDGITGDSEDIVETVVYKANQERAQVRYIDDTTGATLETKELTGDYNTTDSYRTADTISHYTSQGYELVSDNYPSTGVIYNETYQKFEVHLKHGTAESQESKKVSLTVRYHGAGSQTPADNVQTVTWTRTVTKDKVTGDVVKTTDWVADKATYDAVPSPVIPGYTVDVATVSAETVTQEDMVKDVYYTAIPVTPDKPTPPVVPSTPDKPTTPTVVPTTPTKATPTKTEILPSTGDSQVGPTLATLTGVSLLLSAFGYIGRRKKED</sequence>
<evidence type="ECO:0000256" key="2">
    <source>
        <dbReference type="ARBA" id="ARBA00022525"/>
    </source>
</evidence>
<dbReference type="RefSeq" id="WP_080769468.1">
    <property type="nucleotide sequence ID" value="NZ_UHHS01000001.1"/>
</dbReference>
<keyword evidence="3" id="KW-0732">Signal</keyword>
<dbReference type="Gene3D" id="3.10.20.470">
    <property type="match status" value="9"/>
</dbReference>
<feature type="region of interest" description="Disordered" evidence="6">
    <location>
        <begin position="71"/>
        <end position="185"/>
    </location>
</feature>
<feature type="compositionally biased region" description="Low complexity" evidence="6">
    <location>
        <begin position="155"/>
        <end position="166"/>
    </location>
</feature>
<keyword evidence="5" id="KW-0572">Peptidoglycan-anchor</keyword>
<organism evidence="8 9">
    <name type="scientific">Streptococcus viridans</name>
    <dbReference type="NCBI Taxonomy" id="78535"/>
    <lineage>
        <taxon>Bacteria</taxon>
        <taxon>Bacillati</taxon>
        <taxon>Bacillota</taxon>
        <taxon>Bacilli</taxon>
        <taxon>Lactobacillales</taxon>
        <taxon>Streptococcaceae</taxon>
        <taxon>Streptococcus</taxon>
    </lineage>
</organism>
<feature type="region of interest" description="Disordered" evidence="6">
    <location>
        <begin position="2305"/>
        <end position="2344"/>
    </location>
</feature>
<feature type="domain" description="Gram-positive cocci surface proteins LPxTG" evidence="7">
    <location>
        <begin position="2339"/>
        <end position="2374"/>
    </location>
</feature>
<dbReference type="Pfam" id="PF17966">
    <property type="entry name" value="Muc_B2"/>
    <property type="match status" value="9"/>
</dbReference>
<evidence type="ECO:0000313" key="9">
    <source>
        <dbReference type="Proteomes" id="UP000254098"/>
    </source>
</evidence>
<dbReference type="InterPro" id="IPR009459">
    <property type="entry name" value="MucBP_dom"/>
</dbReference>
<dbReference type="NCBIfam" id="TIGR01167">
    <property type="entry name" value="LPXTG_anchor"/>
    <property type="match status" value="1"/>
</dbReference>
<feature type="compositionally biased region" description="Low complexity" evidence="6">
    <location>
        <begin position="2313"/>
        <end position="2336"/>
    </location>
</feature>
<comment type="caution">
    <text evidence="8">The sequence shown here is derived from an EMBL/GenBank/DDBJ whole genome shotgun (WGS) entry which is preliminary data.</text>
</comment>
<dbReference type="Gene3D" id="3.10.20.320">
    <property type="entry name" value="Putative peptidoglycan bound protein (lpxtg motif)"/>
    <property type="match status" value="1"/>
</dbReference>
<name>A0ABD7NDV5_9STRE</name>
<dbReference type="Gene3D" id="2.60.40.4300">
    <property type="match status" value="9"/>
</dbReference>
<feature type="compositionally biased region" description="Low complexity" evidence="6">
    <location>
        <begin position="71"/>
        <end position="96"/>
    </location>
</feature>
<dbReference type="InterPro" id="IPR041558">
    <property type="entry name" value="MucBP_2"/>
</dbReference>
<keyword evidence="9" id="KW-1185">Reference proteome</keyword>
<evidence type="ECO:0000256" key="4">
    <source>
        <dbReference type="ARBA" id="ARBA00022737"/>
    </source>
</evidence>
<dbReference type="Proteomes" id="UP000254098">
    <property type="component" value="Unassembled WGS sequence"/>
</dbReference>
<evidence type="ECO:0000256" key="6">
    <source>
        <dbReference type="SAM" id="MobiDB-lite"/>
    </source>
</evidence>
<keyword evidence="4" id="KW-0677">Repeat</keyword>
<dbReference type="InterPro" id="IPR019931">
    <property type="entry name" value="LPXTG_anchor"/>
</dbReference>